<feature type="compositionally biased region" description="Basic and acidic residues" evidence="1">
    <location>
        <begin position="90"/>
        <end position="109"/>
    </location>
</feature>
<protein>
    <submittedName>
        <fullName evidence="2">Uncharacterized protein</fullName>
    </submittedName>
</protein>
<sequence length="376" mass="41670">MRIEQAKRIARKWVLDEGTRLPGFAGALLTGSTLWSHPNTVLPTTSDVDILVVLDPLPPAAGGGKFHYDGLLLETSFTSWQSLTPTPNPLRREFGPPPDPGRREFGPAADPVRREFDTSAEFVRQAEAILGHYHLAGAFHRPGVLADPTGRLTAIQRIVARHFAERRWVLERCRHAENRVRDWITGMDDQVSLPEQVTAWLFGTGVTTHVLLVAGLRNPTVRRRYEAVRELLVERGLAGHHEHLLDLLGCAELSPERVRHHLHRLERAFDTAKRVPAPSYRFASDITEQAKPIAIGGCHDLIDRGLHREAVFWLVATFARCLAKLSAAGHPAPADDLAELLADLGAETPADRRHRGDQVIAALPDLRHLADSLAPP</sequence>
<organism evidence="2 3">
    <name type="scientific">Nonomuraea glycinis</name>
    <dbReference type="NCBI Taxonomy" id="2047744"/>
    <lineage>
        <taxon>Bacteria</taxon>
        <taxon>Bacillati</taxon>
        <taxon>Actinomycetota</taxon>
        <taxon>Actinomycetes</taxon>
        <taxon>Streptosporangiales</taxon>
        <taxon>Streptosporangiaceae</taxon>
        <taxon>Nonomuraea</taxon>
    </lineage>
</organism>
<dbReference type="AlphaFoldDB" id="A0A918A5I7"/>
<evidence type="ECO:0000313" key="2">
    <source>
        <dbReference type="EMBL" id="GGP06657.1"/>
    </source>
</evidence>
<proteinExistence type="predicted"/>
<gene>
    <name evidence="2" type="ORF">GCM10012278_31240</name>
</gene>
<evidence type="ECO:0000256" key="1">
    <source>
        <dbReference type="SAM" id="MobiDB-lite"/>
    </source>
</evidence>
<dbReference type="Proteomes" id="UP000660745">
    <property type="component" value="Unassembled WGS sequence"/>
</dbReference>
<reference evidence="2" key="1">
    <citation type="journal article" date="2014" name="Int. J. Syst. Evol. Microbiol.">
        <title>Complete genome sequence of Corynebacterium casei LMG S-19264T (=DSM 44701T), isolated from a smear-ripened cheese.</title>
        <authorList>
            <consortium name="US DOE Joint Genome Institute (JGI-PGF)"/>
            <person name="Walter F."/>
            <person name="Albersmeier A."/>
            <person name="Kalinowski J."/>
            <person name="Ruckert C."/>
        </authorList>
    </citation>
    <scope>NUCLEOTIDE SEQUENCE</scope>
    <source>
        <strain evidence="2">CGMCC 4.7430</strain>
    </source>
</reference>
<evidence type="ECO:0000313" key="3">
    <source>
        <dbReference type="Proteomes" id="UP000660745"/>
    </source>
</evidence>
<dbReference type="EMBL" id="BMNK01000004">
    <property type="protein sequence ID" value="GGP06657.1"/>
    <property type="molecule type" value="Genomic_DNA"/>
</dbReference>
<dbReference type="RefSeq" id="WP_189139287.1">
    <property type="nucleotide sequence ID" value="NZ_BMNK01000004.1"/>
</dbReference>
<comment type="caution">
    <text evidence="2">The sequence shown here is derived from an EMBL/GenBank/DDBJ whole genome shotgun (WGS) entry which is preliminary data.</text>
</comment>
<name>A0A918A5I7_9ACTN</name>
<keyword evidence="3" id="KW-1185">Reference proteome</keyword>
<accession>A0A918A5I7</accession>
<reference evidence="2" key="2">
    <citation type="submission" date="2020-09" db="EMBL/GenBank/DDBJ databases">
        <authorList>
            <person name="Sun Q."/>
            <person name="Zhou Y."/>
        </authorList>
    </citation>
    <scope>NUCLEOTIDE SEQUENCE</scope>
    <source>
        <strain evidence="2">CGMCC 4.7430</strain>
    </source>
</reference>
<feature type="region of interest" description="Disordered" evidence="1">
    <location>
        <begin position="84"/>
        <end position="109"/>
    </location>
</feature>